<dbReference type="SMART" id="SM00826">
    <property type="entry name" value="PKS_DH"/>
    <property type="match status" value="1"/>
</dbReference>
<dbReference type="InterPro" id="IPR001227">
    <property type="entry name" value="Ac_transferase_dom_sf"/>
</dbReference>
<dbReference type="PROSITE" id="PS52019">
    <property type="entry name" value="PKS_MFAS_DH"/>
    <property type="match status" value="1"/>
</dbReference>
<accession>A0ABS0RRE9</accession>
<protein>
    <submittedName>
        <fullName evidence="6">Polyketide synthase dehydratase domain-containing protein</fullName>
    </submittedName>
</protein>
<sequence>IERLLEEDFRAFVEVSAHPVLTMSIEAAAEQADAGPVVVTGTLRRDEGGMRRVLTSLAEVYVRGVPVNWTALVGDIPANTALDLPTYAFQHQHYWLKSGPRAGEVTAVGLAGAQHPLLGAWVELPDTGGVLFTSRLSLSTHPWLADHTVAGTAVLPGSAFVELAVRAGDEVGCGAVDDLLIEAPLVLTQRMSVQLQVVVGGADESGRRRLTVHSRPQGNGSLSTDWTRHVTGTLAQATTAPDVDLVAWPPPGATPVDVDQVYEDLARAGRGIGPAFRLLRSAWTRGTDVFAEVELTDDQQAEAARYRLHPALLEAVCHVATHAETSALPAAYRAVILAATGATALRTRISPDGQGGVTVRLADSAGRAVGSVGSVTSRPLPDDVWVSAAGTEPR</sequence>
<feature type="non-terminal residue" evidence="6">
    <location>
        <position position="1"/>
    </location>
</feature>
<dbReference type="RefSeq" id="WP_198282428.1">
    <property type="nucleotide sequence ID" value="NZ_JAEEAQ010001157.1"/>
</dbReference>
<dbReference type="Gene3D" id="3.40.366.10">
    <property type="entry name" value="Malonyl-Coenzyme A Acyl Carrier Protein, domain 2"/>
    <property type="match status" value="1"/>
</dbReference>
<dbReference type="Pfam" id="PF14765">
    <property type="entry name" value="PS-DH"/>
    <property type="match status" value="1"/>
</dbReference>
<name>A0ABS0RRE9_9ACTN</name>
<feature type="region of interest" description="N-terminal hotdog fold" evidence="4">
    <location>
        <begin position="115"/>
        <end position="241"/>
    </location>
</feature>
<evidence type="ECO:0000256" key="3">
    <source>
        <dbReference type="ARBA" id="ARBA00023268"/>
    </source>
</evidence>
<comment type="caution">
    <text evidence="6">The sequence shown here is derived from an EMBL/GenBank/DDBJ whole genome shotgun (WGS) entry which is preliminary data.</text>
</comment>
<evidence type="ECO:0000313" key="6">
    <source>
        <dbReference type="EMBL" id="MBI0320052.1"/>
    </source>
</evidence>
<dbReference type="InterPro" id="IPR050091">
    <property type="entry name" value="PKS_NRPS_Biosynth_Enz"/>
</dbReference>
<dbReference type="PANTHER" id="PTHR43775:SF51">
    <property type="entry name" value="INACTIVE PHENOLPHTHIOCEROL SYNTHESIS POLYKETIDE SYNTHASE TYPE I PKS1-RELATED"/>
    <property type="match status" value="1"/>
</dbReference>
<keyword evidence="2" id="KW-0808">Transferase</keyword>
<organism evidence="6 7">
    <name type="scientific">Streptomyces javensis</name>
    <dbReference type="NCBI Taxonomy" id="114698"/>
    <lineage>
        <taxon>Bacteria</taxon>
        <taxon>Bacillati</taxon>
        <taxon>Actinomycetota</taxon>
        <taxon>Actinomycetes</taxon>
        <taxon>Kitasatosporales</taxon>
        <taxon>Streptomycetaceae</taxon>
        <taxon>Streptomyces</taxon>
        <taxon>Streptomyces violaceusniger group</taxon>
    </lineage>
</organism>
<dbReference type="InterPro" id="IPR020807">
    <property type="entry name" value="PKS_DH"/>
</dbReference>
<dbReference type="InterPro" id="IPR042104">
    <property type="entry name" value="PKS_dehydratase_sf"/>
</dbReference>
<dbReference type="InterPro" id="IPR049900">
    <property type="entry name" value="PKS_mFAS_DH"/>
</dbReference>
<proteinExistence type="predicted"/>
<evidence type="ECO:0000259" key="5">
    <source>
        <dbReference type="PROSITE" id="PS52019"/>
    </source>
</evidence>
<dbReference type="Pfam" id="PF21089">
    <property type="entry name" value="PKS_DH_N"/>
    <property type="match status" value="1"/>
</dbReference>
<dbReference type="InterPro" id="IPR049551">
    <property type="entry name" value="PKS_DH_C"/>
</dbReference>
<feature type="non-terminal residue" evidence="6">
    <location>
        <position position="394"/>
    </location>
</feature>
<keyword evidence="3" id="KW-0511">Multifunctional enzyme</keyword>
<dbReference type="PANTHER" id="PTHR43775">
    <property type="entry name" value="FATTY ACID SYNTHASE"/>
    <property type="match status" value="1"/>
</dbReference>
<comment type="pathway">
    <text evidence="1">Antibiotic biosynthesis.</text>
</comment>
<evidence type="ECO:0000256" key="2">
    <source>
        <dbReference type="ARBA" id="ARBA00022679"/>
    </source>
</evidence>
<evidence type="ECO:0000313" key="7">
    <source>
        <dbReference type="Proteomes" id="UP000638849"/>
    </source>
</evidence>
<gene>
    <name evidence="6" type="ORF">JBF12_45320</name>
</gene>
<dbReference type="Gene3D" id="3.30.70.3290">
    <property type="match status" value="1"/>
</dbReference>
<dbReference type="Gene3D" id="3.10.129.110">
    <property type="entry name" value="Polyketide synthase dehydratase"/>
    <property type="match status" value="1"/>
</dbReference>
<dbReference type="EMBL" id="JAEEAQ010001157">
    <property type="protein sequence ID" value="MBI0320052.1"/>
    <property type="molecule type" value="Genomic_DNA"/>
</dbReference>
<dbReference type="InterPro" id="IPR049552">
    <property type="entry name" value="PKS_DH_N"/>
</dbReference>
<dbReference type="Proteomes" id="UP000638849">
    <property type="component" value="Unassembled WGS sequence"/>
</dbReference>
<keyword evidence="7" id="KW-1185">Reference proteome</keyword>
<comment type="caution">
    <text evidence="4">Lacks conserved residue(s) required for the propagation of feature annotation.</text>
</comment>
<evidence type="ECO:0000256" key="1">
    <source>
        <dbReference type="ARBA" id="ARBA00004792"/>
    </source>
</evidence>
<feature type="domain" description="PKS/mFAS DH" evidence="5">
    <location>
        <begin position="115"/>
        <end position="394"/>
    </location>
</feature>
<evidence type="ECO:0000256" key="4">
    <source>
        <dbReference type="PROSITE-ProRule" id="PRU01363"/>
    </source>
</evidence>
<reference evidence="6 7" key="1">
    <citation type="submission" date="2020-12" db="EMBL/GenBank/DDBJ databases">
        <authorList>
            <person name="Kusuma A.B."/>
            <person name="Nouioui I."/>
            <person name="Goodfellow M."/>
        </authorList>
    </citation>
    <scope>NUCLEOTIDE SEQUENCE [LARGE SCALE GENOMIC DNA]</scope>
    <source>
        <strain evidence="6 7">DSM 41764</strain>
    </source>
</reference>
<feature type="region of interest" description="C-terminal hotdog fold" evidence="4">
    <location>
        <begin position="253"/>
        <end position="394"/>
    </location>
</feature>